<accession>A0A8J2RBM0</accession>
<keyword evidence="2" id="KW-1185">Reference proteome</keyword>
<organism evidence="1 2">
    <name type="scientific">Daphnia galeata</name>
    <dbReference type="NCBI Taxonomy" id="27404"/>
    <lineage>
        <taxon>Eukaryota</taxon>
        <taxon>Metazoa</taxon>
        <taxon>Ecdysozoa</taxon>
        <taxon>Arthropoda</taxon>
        <taxon>Crustacea</taxon>
        <taxon>Branchiopoda</taxon>
        <taxon>Diplostraca</taxon>
        <taxon>Cladocera</taxon>
        <taxon>Anomopoda</taxon>
        <taxon>Daphniidae</taxon>
        <taxon>Daphnia</taxon>
    </lineage>
</organism>
<dbReference type="GO" id="GO:0003676">
    <property type="term" value="F:nucleic acid binding"/>
    <property type="evidence" value="ECO:0007669"/>
    <property type="project" value="InterPro"/>
</dbReference>
<evidence type="ECO:0000313" key="2">
    <source>
        <dbReference type="Proteomes" id="UP000789390"/>
    </source>
</evidence>
<evidence type="ECO:0000313" key="1">
    <source>
        <dbReference type="EMBL" id="CAH0101026.1"/>
    </source>
</evidence>
<sequence length="215" mass="25137">MFRTKVNEDIRLIREEGAIRCLRNLDHCYHVFHKLCYKHFSYDDKGNIALNFGSEKEEANTVLVWSMISSFAHKSALCRVNGKFDSNNYKNILRQYVLPLSLSEPYKRIGLVHDWYPVHRSKSVNEFLAEHKGNIFVVDWPKSFGDIMPLEQLWLEISIKFTEDNVTASSLGDLEREITSMWSKVCTPEFIKQLFKQIPINLQKVVTNRGSQYVD</sequence>
<dbReference type="Gene3D" id="3.30.420.10">
    <property type="entry name" value="Ribonuclease H-like superfamily/Ribonuclease H"/>
    <property type="match status" value="1"/>
</dbReference>
<gene>
    <name evidence="1" type="ORF">DGAL_LOCUS3323</name>
</gene>
<dbReference type="EMBL" id="CAKKLH010000049">
    <property type="protein sequence ID" value="CAH0101026.1"/>
    <property type="molecule type" value="Genomic_DNA"/>
</dbReference>
<dbReference type="InterPro" id="IPR036397">
    <property type="entry name" value="RNaseH_sf"/>
</dbReference>
<dbReference type="AlphaFoldDB" id="A0A8J2RBM0"/>
<reference evidence="1" key="1">
    <citation type="submission" date="2021-11" db="EMBL/GenBank/DDBJ databases">
        <authorList>
            <person name="Schell T."/>
        </authorList>
    </citation>
    <scope>NUCLEOTIDE SEQUENCE</scope>
    <source>
        <strain evidence="1">M5</strain>
    </source>
</reference>
<dbReference type="OrthoDB" id="6355762at2759"/>
<protein>
    <recommendedName>
        <fullName evidence="3">Tc1-like transposase DDE domain-containing protein</fullName>
    </recommendedName>
</protein>
<comment type="caution">
    <text evidence="1">The sequence shown here is derived from an EMBL/GenBank/DDBJ whole genome shotgun (WGS) entry which is preliminary data.</text>
</comment>
<dbReference type="Proteomes" id="UP000789390">
    <property type="component" value="Unassembled WGS sequence"/>
</dbReference>
<name>A0A8J2RBM0_9CRUS</name>
<proteinExistence type="predicted"/>
<evidence type="ECO:0008006" key="3">
    <source>
        <dbReference type="Google" id="ProtNLM"/>
    </source>
</evidence>